<dbReference type="Proteomes" id="UP000226031">
    <property type="component" value="Unassembled WGS sequence"/>
</dbReference>
<organism evidence="1 2">
    <name type="scientific">[Emmonsia] crescens</name>
    <dbReference type="NCBI Taxonomy" id="73230"/>
    <lineage>
        <taxon>Eukaryota</taxon>
        <taxon>Fungi</taxon>
        <taxon>Dikarya</taxon>
        <taxon>Ascomycota</taxon>
        <taxon>Pezizomycotina</taxon>
        <taxon>Eurotiomycetes</taxon>
        <taxon>Eurotiomycetidae</taxon>
        <taxon>Onygenales</taxon>
        <taxon>Ajellomycetaceae</taxon>
        <taxon>Emergomyces</taxon>
    </lineage>
</organism>
<dbReference type="AlphaFoldDB" id="A0A2B7ZD46"/>
<evidence type="ECO:0000313" key="2">
    <source>
        <dbReference type="Proteomes" id="UP000226031"/>
    </source>
</evidence>
<gene>
    <name evidence="1" type="ORF">GX50_02741</name>
</gene>
<sequence>MTDEKLPSYKDLYPQTKKCIIWKERIRNFLKRPRNFLDSIEEDRRAREWQEAILDAKAKCIADWWTDQLDQEIEEEREEQPSTFVK</sequence>
<reference evidence="1 2" key="1">
    <citation type="submission" date="2017-10" db="EMBL/GenBank/DDBJ databases">
        <title>Comparative genomics in systemic dimorphic fungi from Ajellomycetaceae.</title>
        <authorList>
            <person name="Munoz J.F."/>
            <person name="Mcewen J.G."/>
            <person name="Clay O.K."/>
            <person name="Cuomo C.A."/>
        </authorList>
    </citation>
    <scope>NUCLEOTIDE SEQUENCE [LARGE SCALE GENOMIC DNA]</scope>
    <source>
        <strain evidence="1 2">UAMH4076</strain>
    </source>
</reference>
<accession>A0A2B7ZD46</accession>
<evidence type="ECO:0000313" key="1">
    <source>
        <dbReference type="EMBL" id="PGH34374.1"/>
    </source>
</evidence>
<dbReference type="EMBL" id="PDND01000041">
    <property type="protein sequence ID" value="PGH34374.1"/>
    <property type="molecule type" value="Genomic_DNA"/>
</dbReference>
<keyword evidence="2" id="KW-1185">Reference proteome</keyword>
<comment type="caution">
    <text evidence="1">The sequence shown here is derived from an EMBL/GenBank/DDBJ whole genome shotgun (WGS) entry which is preliminary data.</text>
</comment>
<protein>
    <submittedName>
        <fullName evidence="1">Uncharacterized protein</fullName>
    </submittedName>
</protein>
<proteinExistence type="predicted"/>
<name>A0A2B7ZD46_9EURO</name>